<evidence type="ECO:0000313" key="1">
    <source>
        <dbReference type="EMBL" id="KON33108.1"/>
    </source>
</evidence>
<reference evidence="1 2" key="1">
    <citation type="submission" date="2015-06" db="EMBL/GenBank/DDBJ databases">
        <title>New insights into the roles of widespread benthic archaea in carbon and nitrogen cycling.</title>
        <authorList>
            <person name="Lazar C.S."/>
            <person name="Baker B.J."/>
            <person name="Seitz K.W."/>
            <person name="Hyde A.S."/>
            <person name="Dick G.J."/>
            <person name="Hinrichs K.-U."/>
            <person name="Teske A.P."/>
        </authorList>
    </citation>
    <scope>NUCLEOTIDE SEQUENCE [LARGE SCALE GENOMIC DNA]</scope>
    <source>
        <strain evidence="1">SG8-32-1</strain>
    </source>
</reference>
<dbReference type="Gene3D" id="1.10.150.20">
    <property type="entry name" value="5' to 3' exonuclease, C-terminal subdomain"/>
    <property type="match status" value="1"/>
</dbReference>
<dbReference type="Proteomes" id="UP000037237">
    <property type="component" value="Unassembled WGS sequence"/>
</dbReference>
<evidence type="ECO:0000313" key="2">
    <source>
        <dbReference type="Proteomes" id="UP000037237"/>
    </source>
</evidence>
<comment type="caution">
    <text evidence="1">The sequence shown here is derived from an EMBL/GenBank/DDBJ whole genome shotgun (WGS) entry which is preliminary data.</text>
</comment>
<dbReference type="EMBL" id="LFWU01000040">
    <property type="protein sequence ID" value="KON33108.1"/>
    <property type="molecule type" value="Genomic_DNA"/>
</dbReference>
<protein>
    <submittedName>
        <fullName evidence="1">Uncharacterized protein</fullName>
    </submittedName>
</protein>
<organism evidence="1 2">
    <name type="scientific">miscellaneous Crenarchaeota group-1 archaeon SG8-32-1</name>
    <dbReference type="NCBI Taxonomy" id="1685124"/>
    <lineage>
        <taxon>Archaea</taxon>
        <taxon>Candidatus Bathyarchaeota</taxon>
        <taxon>MCG-1</taxon>
    </lineage>
</organism>
<gene>
    <name evidence="1" type="ORF">AC477_01985</name>
</gene>
<proteinExistence type="predicted"/>
<accession>A0A0M0BWV9</accession>
<dbReference type="Pfam" id="PF14520">
    <property type="entry name" value="HHH_5"/>
    <property type="match status" value="1"/>
</dbReference>
<sequence length="187" mass="20969">MKNDDYASIPTKCFGCGKNQFRLTRMEGSEVLAECVFCGHSHTLDSILEEKAQIPIVIWFSAPKDLERCDVCRSPLKIWDISYDGHSARSQCSKCGLTHTFKKYRLRGWKLVRVTRTVDDEFVNIVSNSNLIEINGIGLKRSELLSLAGVKNISDLANSSILILSSKTGISKKLLSKWITQAKKITT</sequence>
<dbReference type="AlphaFoldDB" id="A0A0M0BWV9"/>
<name>A0A0M0BWV9_9ARCH</name>